<keyword evidence="3 10" id="KW-0285">Flavoprotein</keyword>
<dbReference type="RefSeq" id="WP_199025967.1">
    <property type="nucleotide sequence ID" value="NZ_JAELVR010000011.1"/>
</dbReference>
<dbReference type="SUPFAM" id="SSF143631">
    <property type="entry name" value="ApbE-like"/>
    <property type="match status" value="1"/>
</dbReference>
<evidence type="ECO:0000256" key="6">
    <source>
        <dbReference type="ARBA" id="ARBA00022827"/>
    </source>
</evidence>
<dbReference type="Proteomes" id="UP000619079">
    <property type="component" value="Unassembled WGS sequence"/>
</dbReference>
<feature type="signal peptide" evidence="12">
    <location>
        <begin position="1"/>
        <end position="25"/>
    </location>
</feature>
<gene>
    <name evidence="13" type="ORF">JF290_16300</name>
</gene>
<accession>A0A8J7J3P6</accession>
<evidence type="ECO:0000256" key="12">
    <source>
        <dbReference type="SAM" id="SignalP"/>
    </source>
</evidence>
<evidence type="ECO:0000256" key="2">
    <source>
        <dbReference type="ARBA" id="ARBA00016337"/>
    </source>
</evidence>
<comment type="catalytic activity">
    <reaction evidence="9 10">
        <text>L-threonyl-[protein] + FAD = FMN-L-threonyl-[protein] + AMP + H(+)</text>
        <dbReference type="Rhea" id="RHEA:36847"/>
        <dbReference type="Rhea" id="RHEA-COMP:11060"/>
        <dbReference type="Rhea" id="RHEA-COMP:11061"/>
        <dbReference type="ChEBI" id="CHEBI:15378"/>
        <dbReference type="ChEBI" id="CHEBI:30013"/>
        <dbReference type="ChEBI" id="CHEBI:57692"/>
        <dbReference type="ChEBI" id="CHEBI:74257"/>
        <dbReference type="ChEBI" id="CHEBI:456215"/>
        <dbReference type="EC" id="2.7.1.180"/>
    </reaction>
</comment>
<dbReference type="PIRSF" id="PIRSF006268">
    <property type="entry name" value="ApbE"/>
    <property type="match status" value="1"/>
</dbReference>
<evidence type="ECO:0000256" key="1">
    <source>
        <dbReference type="ARBA" id="ARBA00011955"/>
    </source>
</evidence>
<comment type="caution">
    <text evidence="13">The sequence shown here is derived from an EMBL/GenBank/DDBJ whole genome shotgun (WGS) entry which is preliminary data.</text>
</comment>
<dbReference type="EMBL" id="JAELVR010000011">
    <property type="protein sequence ID" value="MBJ6373090.1"/>
    <property type="molecule type" value="Genomic_DNA"/>
</dbReference>
<evidence type="ECO:0000313" key="13">
    <source>
        <dbReference type="EMBL" id="MBJ6373090.1"/>
    </source>
</evidence>
<comment type="cofactor">
    <cofactor evidence="11">
        <name>Mg(2+)</name>
        <dbReference type="ChEBI" id="CHEBI:18420"/>
    </cofactor>
    <cofactor evidence="11">
        <name>Mn(2+)</name>
        <dbReference type="ChEBI" id="CHEBI:29035"/>
    </cofactor>
    <text evidence="11">Magnesium. Can also use manganese.</text>
</comment>
<dbReference type="Gene3D" id="3.10.520.10">
    <property type="entry name" value="ApbE-like domains"/>
    <property type="match status" value="1"/>
</dbReference>
<sequence>MTSTLTRRRFLTIAAAGGLCTAAGAATGPMAQWRGYALGAPASMKLVGLEETESRSVFRAVELELARLERIFSLYRTDSELVRLNTAGVLRNPAPEMLELLSLCARLHDATGGVFDPTLQPLWRLLAMQGDAASPREIADARALIGWNAIMVSRESIRFDRPGMALTLNGVAQGYVTDRIKALLIARGLTDVLIDIGEVAALGTRPDGADWTVGIAMPDGRIVDRVTLRDRALATSSPGGTMLVPGQGLGHILDPRGTEGGPSHQLVTISAPQAAVADGLSTAGCLLSSMELRQAIGSFAHTALESTI</sequence>
<evidence type="ECO:0000313" key="14">
    <source>
        <dbReference type="Proteomes" id="UP000619079"/>
    </source>
</evidence>
<comment type="similarity">
    <text evidence="10">Belongs to the ApbE family.</text>
</comment>
<dbReference type="GO" id="GO:0016740">
    <property type="term" value="F:transferase activity"/>
    <property type="evidence" value="ECO:0007669"/>
    <property type="project" value="UniProtKB-UniRule"/>
</dbReference>
<reference evidence="13" key="1">
    <citation type="submission" date="2020-12" db="EMBL/GenBank/DDBJ databases">
        <title>Sedimentitalea sp. nov., isolated from sand in Incheon.</title>
        <authorList>
            <person name="Kim W."/>
        </authorList>
    </citation>
    <scope>NUCLEOTIDE SEQUENCE</scope>
    <source>
        <strain evidence="13">CAU 1593</strain>
    </source>
</reference>
<dbReference type="PANTHER" id="PTHR30040">
    <property type="entry name" value="THIAMINE BIOSYNTHESIS LIPOPROTEIN APBE"/>
    <property type="match status" value="1"/>
</dbReference>
<name>A0A8J7J3P6_9RHOB</name>
<organism evidence="13 14">
    <name type="scientific">Sedimentitalea arenosa</name>
    <dbReference type="NCBI Taxonomy" id="2798803"/>
    <lineage>
        <taxon>Bacteria</taxon>
        <taxon>Pseudomonadati</taxon>
        <taxon>Pseudomonadota</taxon>
        <taxon>Alphaproteobacteria</taxon>
        <taxon>Rhodobacterales</taxon>
        <taxon>Paracoccaceae</taxon>
        <taxon>Sedimentitalea</taxon>
    </lineage>
</organism>
<dbReference type="InterPro" id="IPR024932">
    <property type="entry name" value="ApbE"/>
</dbReference>
<dbReference type="InterPro" id="IPR003374">
    <property type="entry name" value="ApbE-like_sf"/>
</dbReference>
<dbReference type="AlphaFoldDB" id="A0A8J7J3P6"/>
<evidence type="ECO:0000256" key="3">
    <source>
        <dbReference type="ARBA" id="ARBA00022630"/>
    </source>
</evidence>
<feature type="binding site" evidence="11">
    <location>
        <position position="170"/>
    </location>
    <ligand>
        <name>Mg(2+)</name>
        <dbReference type="ChEBI" id="CHEBI:18420"/>
    </ligand>
</feature>
<evidence type="ECO:0000256" key="9">
    <source>
        <dbReference type="ARBA" id="ARBA00048540"/>
    </source>
</evidence>
<protein>
    <recommendedName>
        <fullName evidence="2 10">FAD:protein FMN transferase</fullName>
        <ecNumber evidence="1 10">2.7.1.180</ecNumber>
    </recommendedName>
    <alternativeName>
        <fullName evidence="8 10">Flavin transferase</fullName>
    </alternativeName>
</protein>
<dbReference type="PANTHER" id="PTHR30040:SF2">
    <property type="entry name" value="FAD:PROTEIN FMN TRANSFERASE"/>
    <property type="match status" value="1"/>
</dbReference>
<dbReference type="PROSITE" id="PS51318">
    <property type="entry name" value="TAT"/>
    <property type="match status" value="1"/>
</dbReference>
<feature type="chain" id="PRO_5039948281" description="FAD:protein FMN transferase" evidence="12">
    <location>
        <begin position="26"/>
        <end position="308"/>
    </location>
</feature>
<evidence type="ECO:0000256" key="10">
    <source>
        <dbReference type="PIRNR" id="PIRNR006268"/>
    </source>
</evidence>
<keyword evidence="7 10" id="KW-0460">Magnesium</keyword>
<evidence type="ECO:0000256" key="7">
    <source>
        <dbReference type="ARBA" id="ARBA00022842"/>
    </source>
</evidence>
<keyword evidence="6 10" id="KW-0274">FAD</keyword>
<proteinExistence type="inferred from homology"/>
<keyword evidence="4 10" id="KW-0808">Transferase</keyword>
<evidence type="ECO:0000256" key="4">
    <source>
        <dbReference type="ARBA" id="ARBA00022679"/>
    </source>
</evidence>
<evidence type="ECO:0000256" key="11">
    <source>
        <dbReference type="PIRSR" id="PIRSR006268-2"/>
    </source>
</evidence>
<dbReference type="EC" id="2.7.1.180" evidence="1 10"/>
<evidence type="ECO:0000256" key="5">
    <source>
        <dbReference type="ARBA" id="ARBA00022723"/>
    </source>
</evidence>
<feature type="binding site" evidence="11">
    <location>
        <position position="278"/>
    </location>
    <ligand>
        <name>Mg(2+)</name>
        <dbReference type="ChEBI" id="CHEBI:18420"/>
    </ligand>
</feature>
<evidence type="ECO:0000256" key="8">
    <source>
        <dbReference type="ARBA" id="ARBA00031306"/>
    </source>
</evidence>
<keyword evidence="14" id="KW-1185">Reference proteome</keyword>
<keyword evidence="12" id="KW-0732">Signal</keyword>
<dbReference type="Pfam" id="PF02424">
    <property type="entry name" value="ApbE"/>
    <property type="match status" value="1"/>
</dbReference>
<dbReference type="InterPro" id="IPR006311">
    <property type="entry name" value="TAT_signal"/>
</dbReference>
<feature type="binding site" evidence="11">
    <location>
        <position position="282"/>
    </location>
    <ligand>
        <name>Mg(2+)</name>
        <dbReference type="ChEBI" id="CHEBI:18420"/>
    </ligand>
</feature>
<keyword evidence="5 10" id="KW-0479">Metal-binding</keyword>
<dbReference type="GO" id="GO:0046872">
    <property type="term" value="F:metal ion binding"/>
    <property type="evidence" value="ECO:0007669"/>
    <property type="project" value="UniProtKB-UniRule"/>
</dbReference>